<evidence type="ECO:0000313" key="1">
    <source>
        <dbReference type="EMBL" id="SEK71386.1"/>
    </source>
</evidence>
<accession>A0A1H7JA12</accession>
<dbReference type="Proteomes" id="UP000199214">
    <property type="component" value="Unassembled WGS sequence"/>
</dbReference>
<evidence type="ECO:0008006" key="3">
    <source>
        <dbReference type="Google" id="ProtNLM"/>
    </source>
</evidence>
<evidence type="ECO:0000313" key="2">
    <source>
        <dbReference type="Proteomes" id="UP000199214"/>
    </source>
</evidence>
<name>A0A1H7JA12_9SPHN</name>
<organism evidence="1 2">
    <name type="scientific">Sphingomonas palmae</name>
    <dbReference type="NCBI Taxonomy" id="1855283"/>
    <lineage>
        <taxon>Bacteria</taxon>
        <taxon>Pseudomonadati</taxon>
        <taxon>Pseudomonadota</taxon>
        <taxon>Alphaproteobacteria</taxon>
        <taxon>Sphingomonadales</taxon>
        <taxon>Sphingomonadaceae</taxon>
        <taxon>Sphingomonas</taxon>
    </lineage>
</organism>
<sequence length="210" mass="23508">MQIAVLAIAGLVALYLLAGLVGAALVADPGWREPARGVTIWVEDNGIHTDLVLPKQAAGVDWHPVFKADAIGDARFAGYEFVAIGWGERRFFLETPTWWDVRPETLVAAALGSNETVLHVEHIARPVEGERVQRVVLRPTEYRRLAEFVRASLAEGRPVRGYADYDAFYPARRRYDALRTCNTWTGRALRVAGVRVGRWTPFPATVSWWL</sequence>
<gene>
    <name evidence="1" type="ORF">SAMN05216382_0969</name>
</gene>
<dbReference type="AlphaFoldDB" id="A0A1H7JA12"/>
<dbReference type="NCBIfam" id="TIGR02117">
    <property type="entry name" value="chp_urease_rgn"/>
    <property type="match status" value="1"/>
</dbReference>
<keyword evidence="2" id="KW-1185">Reference proteome</keyword>
<dbReference type="Pfam" id="PF09601">
    <property type="entry name" value="DUF2459"/>
    <property type="match status" value="1"/>
</dbReference>
<proteinExistence type="predicted"/>
<protein>
    <recommendedName>
        <fullName evidence="3">TIGR02117 family protein</fullName>
    </recommendedName>
</protein>
<dbReference type="EMBL" id="FNZZ01000001">
    <property type="protein sequence ID" value="SEK71386.1"/>
    <property type="molecule type" value="Genomic_DNA"/>
</dbReference>
<dbReference type="InterPro" id="IPR011727">
    <property type="entry name" value="CHP02117"/>
</dbReference>
<reference evidence="2" key="1">
    <citation type="submission" date="2016-10" db="EMBL/GenBank/DDBJ databases">
        <authorList>
            <person name="Varghese N."/>
            <person name="Submissions S."/>
        </authorList>
    </citation>
    <scope>NUCLEOTIDE SEQUENCE [LARGE SCALE GENOMIC DNA]</scope>
    <source>
        <strain evidence="2">JS21-1</strain>
    </source>
</reference>